<accession>A0A2S4UT87</accession>
<sequence>PLLAPVNRMGSQPLSHQRLDVLSCCTTLLTNVIHAAAKNGFAIMWWEAALPTWTISKTETDAGNLDVGTVKPGGITQHSQVKNGRRYTAGPLRPFSDGPVGMPLSHCRPEGPMQPMYIQVTDCRFFTPWDSGIPTGPSEKGRSGPAVYLRPVLTSALASPVALAPRYYINNNDYARTTDVGHQDGTSISPAGGIRYVNDHSNDASRANSNTAWGPDGYPIYPTMDPINNPGFIPGTHNALLPGSFPDGYQRYPTMDPINNPGFIPGTHNALLPGSFPDGLTRLNGIPSTRPLIGDPSQILGATQPGLGSAVFKK</sequence>
<proteinExistence type="predicted"/>
<evidence type="ECO:0000313" key="1">
    <source>
        <dbReference type="EMBL" id="POW00516.1"/>
    </source>
</evidence>
<dbReference type="VEuPathDB" id="FungiDB:PSHT_08108"/>
<keyword evidence="2" id="KW-1185">Reference proteome</keyword>
<feature type="non-terminal residue" evidence="1">
    <location>
        <position position="1"/>
    </location>
</feature>
<dbReference type="VEuPathDB" id="FungiDB:PSTT_13076"/>
<reference evidence="1" key="1">
    <citation type="submission" date="2017-12" db="EMBL/GenBank/DDBJ databases">
        <title>Gene loss provides genomic basis for host adaptation in cereal stripe rust fungi.</title>
        <authorList>
            <person name="Xia C."/>
        </authorList>
    </citation>
    <scope>NUCLEOTIDE SEQUENCE [LARGE SCALE GENOMIC DNA]</scope>
    <source>
        <strain evidence="1">93-210</strain>
    </source>
</reference>
<organism evidence="1 2">
    <name type="scientific">Puccinia striiformis</name>
    <dbReference type="NCBI Taxonomy" id="27350"/>
    <lineage>
        <taxon>Eukaryota</taxon>
        <taxon>Fungi</taxon>
        <taxon>Dikarya</taxon>
        <taxon>Basidiomycota</taxon>
        <taxon>Pucciniomycotina</taxon>
        <taxon>Pucciniomycetes</taxon>
        <taxon>Pucciniales</taxon>
        <taxon>Pucciniaceae</taxon>
        <taxon>Puccinia</taxon>
    </lineage>
</organism>
<dbReference type="Proteomes" id="UP000239156">
    <property type="component" value="Unassembled WGS sequence"/>
</dbReference>
<gene>
    <name evidence="1" type="ORF">PSTT_13076</name>
</gene>
<dbReference type="EMBL" id="PKSL01000177">
    <property type="protein sequence ID" value="POW00516.1"/>
    <property type="molecule type" value="Genomic_DNA"/>
</dbReference>
<dbReference type="VEuPathDB" id="FungiDB:PSHT_08107"/>
<dbReference type="AlphaFoldDB" id="A0A2S4UT87"/>
<protein>
    <submittedName>
        <fullName evidence="1">Uncharacterized protein</fullName>
    </submittedName>
</protein>
<evidence type="ECO:0000313" key="2">
    <source>
        <dbReference type="Proteomes" id="UP000239156"/>
    </source>
</evidence>
<name>A0A2S4UT87_9BASI</name>
<comment type="caution">
    <text evidence="1">The sequence shown here is derived from an EMBL/GenBank/DDBJ whole genome shotgun (WGS) entry which is preliminary data.</text>
</comment>